<reference evidence="1" key="1">
    <citation type="submission" date="2019-12" db="EMBL/GenBank/DDBJ databases">
        <title>Genome sequencing and annotation of Brassica cretica.</title>
        <authorList>
            <person name="Studholme D.J."/>
            <person name="Sarris P.F."/>
        </authorList>
    </citation>
    <scope>NUCLEOTIDE SEQUENCE</scope>
    <source>
        <strain evidence="1">PFS-102/07</strain>
        <tissue evidence="1">Leaf</tissue>
    </source>
</reference>
<protein>
    <submittedName>
        <fullName evidence="1">Uncharacterized protein</fullName>
    </submittedName>
</protein>
<gene>
    <name evidence="2" type="ORF">DY000_02028095</name>
    <name evidence="1" type="ORF">F2Q70_00033577</name>
</gene>
<evidence type="ECO:0000313" key="3">
    <source>
        <dbReference type="Proteomes" id="UP000266723"/>
    </source>
</evidence>
<accession>A0A3N6Q648</accession>
<evidence type="ECO:0000313" key="2">
    <source>
        <dbReference type="EMBL" id="KAF3598139.1"/>
    </source>
</evidence>
<keyword evidence="3" id="KW-1185">Reference proteome</keyword>
<sequence length="81" mass="8540">MSLGGGGILCSALPASPKVLPSFSFKNKKSSSCVCFLRALGEISIVDGCSPRFETQATKMYVLKMVGSFDHVPGRFPVGVV</sequence>
<proteinExistence type="predicted"/>
<evidence type="ECO:0000313" key="1">
    <source>
        <dbReference type="EMBL" id="KAF2531398.1"/>
    </source>
</evidence>
<dbReference type="EMBL" id="QGKV02000299">
    <property type="protein sequence ID" value="KAF3598139.1"/>
    <property type="molecule type" value="Genomic_DNA"/>
</dbReference>
<reference evidence="2" key="2">
    <citation type="submission" date="2019-12" db="EMBL/GenBank/DDBJ databases">
        <authorList>
            <person name="Studholme D.J."/>
            <person name="Sarris P."/>
        </authorList>
    </citation>
    <scope>NUCLEOTIDE SEQUENCE</scope>
    <source>
        <strain evidence="2">PFS-1207/04</strain>
        <tissue evidence="2">Leaf</tissue>
    </source>
</reference>
<dbReference type="EMBL" id="QGKY02002305">
    <property type="protein sequence ID" value="KAF2531398.1"/>
    <property type="molecule type" value="Genomic_DNA"/>
</dbReference>
<organism evidence="1">
    <name type="scientific">Brassica cretica</name>
    <name type="common">Mustard</name>
    <dbReference type="NCBI Taxonomy" id="69181"/>
    <lineage>
        <taxon>Eukaryota</taxon>
        <taxon>Viridiplantae</taxon>
        <taxon>Streptophyta</taxon>
        <taxon>Embryophyta</taxon>
        <taxon>Tracheophyta</taxon>
        <taxon>Spermatophyta</taxon>
        <taxon>Magnoliopsida</taxon>
        <taxon>eudicotyledons</taxon>
        <taxon>Gunneridae</taxon>
        <taxon>Pentapetalae</taxon>
        <taxon>rosids</taxon>
        <taxon>malvids</taxon>
        <taxon>Brassicales</taxon>
        <taxon>Brassicaceae</taxon>
        <taxon>Brassiceae</taxon>
        <taxon>Brassica</taxon>
    </lineage>
</organism>
<name>A0A3N6Q648_BRACR</name>
<comment type="caution">
    <text evidence="1">The sequence shown here is derived from an EMBL/GenBank/DDBJ whole genome shotgun (WGS) entry which is preliminary data.</text>
</comment>
<dbReference type="Proteomes" id="UP000266723">
    <property type="component" value="Unassembled WGS sequence"/>
</dbReference>
<dbReference type="AlphaFoldDB" id="A0A3N6Q648"/>
<reference evidence="2 3" key="3">
    <citation type="journal article" date="2020" name="BMC Genomics">
        <title>Intraspecific diversification of the crop wild relative Brassica cretica Lam. using demographic model selection.</title>
        <authorList>
            <person name="Kioukis A."/>
            <person name="Michalopoulou V.A."/>
            <person name="Briers L."/>
            <person name="Pirintsos S."/>
            <person name="Studholme D.J."/>
            <person name="Pavlidis P."/>
            <person name="Sarris P.F."/>
        </authorList>
    </citation>
    <scope>NUCLEOTIDE SEQUENCE [LARGE SCALE GENOMIC DNA]</scope>
    <source>
        <strain evidence="3">cv. PFS-1207/04</strain>
        <strain evidence="2">PFS-1207/04</strain>
    </source>
</reference>